<comment type="caution">
    <text evidence="4">The sequence shown here is derived from an EMBL/GenBank/DDBJ whole genome shotgun (WGS) entry which is preliminary data.</text>
</comment>
<dbReference type="PANTHER" id="PTHR10272:SF0">
    <property type="entry name" value="PLATELET-ACTIVATING FACTOR ACETYLHYDROLASE"/>
    <property type="match status" value="1"/>
</dbReference>
<evidence type="ECO:0000313" key="5">
    <source>
        <dbReference type="Proteomes" id="UP000295124"/>
    </source>
</evidence>
<dbReference type="GO" id="GO:0016042">
    <property type="term" value="P:lipid catabolic process"/>
    <property type="evidence" value="ECO:0007669"/>
    <property type="project" value="UniProtKB-KW"/>
</dbReference>
<dbReference type="EMBL" id="SMKX01000026">
    <property type="protein sequence ID" value="TDD60314.1"/>
    <property type="molecule type" value="Genomic_DNA"/>
</dbReference>
<dbReference type="GO" id="GO:0003847">
    <property type="term" value="F:1-alkyl-2-acetylglycerophosphocholine esterase activity"/>
    <property type="evidence" value="ECO:0007669"/>
    <property type="project" value="TreeGrafter"/>
</dbReference>
<proteinExistence type="predicted"/>
<name>A0A4R4ZQJ0_9ACTN</name>
<gene>
    <name evidence="4" type="ORF">E1263_11525</name>
</gene>
<keyword evidence="5" id="KW-1185">Reference proteome</keyword>
<evidence type="ECO:0000313" key="4">
    <source>
        <dbReference type="EMBL" id="TDD60314.1"/>
    </source>
</evidence>
<dbReference type="Pfam" id="PF03403">
    <property type="entry name" value="PAF-AH_p_II"/>
    <property type="match status" value="1"/>
</dbReference>
<evidence type="ECO:0000256" key="1">
    <source>
        <dbReference type="ARBA" id="ARBA00022801"/>
    </source>
</evidence>
<dbReference type="Gene3D" id="3.40.50.1820">
    <property type="entry name" value="alpha/beta hydrolase"/>
    <property type="match status" value="1"/>
</dbReference>
<dbReference type="PANTHER" id="PTHR10272">
    <property type="entry name" value="PLATELET-ACTIVATING FACTOR ACETYLHYDROLASE"/>
    <property type="match status" value="1"/>
</dbReference>
<dbReference type="SUPFAM" id="SSF53474">
    <property type="entry name" value="alpha/beta-Hydrolases"/>
    <property type="match status" value="1"/>
</dbReference>
<dbReference type="AlphaFoldDB" id="A0A4R4ZQJ0"/>
<accession>A0A4R4ZQJ0</accession>
<evidence type="ECO:0000256" key="3">
    <source>
        <dbReference type="ARBA" id="ARBA00023098"/>
    </source>
</evidence>
<protein>
    <submittedName>
        <fullName evidence="4">Alpha/beta hydrolase</fullName>
    </submittedName>
</protein>
<dbReference type="OrthoDB" id="569821at2"/>
<sequence>MAGVPMAEASQPAGLALRVPRPTVAAPIGTTSLHLVDRGRQDPWTPSRVRELMISVVYPAIPHGEPRATYTSKAFGPVLAADWLPLIGLEGPELDYARTPTNARLNAAVRGRNHPVILYSPGFGTSRTFGTHQIEDLASRGYIVVAIDHTGEAPVEFPGGRIERATIPPSDETAVYRQAIQTRVADLRFVLDELARSRSGLAKTMDLSRVGVLGFSAGGFAAAEAMLLDRRIDVGINLDGAMVYDLDGKVLGESALRGLDRPFLLFGSEGHHHAVPANSPDYDPSWAAFWQHQRGPKLDLNLLGSRHPSFADYQFAIPQLAAAYPIPPETVTAGIGTINPDRSIKAQRAYIAAWFDTFLMHRSRPLPRYPEVRSIN</sequence>
<keyword evidence="1 4" id="KW-0378">Hydrolase</keyword>
<dbReference type="InterPro" id="IPR029058">
    <property type="entry name" value="AB_hydrolase_fold"/>
</dbReference>
<evidence type="ECO:0000256" key="2">
    <source>
        <dbReference type="ARBA" id="ARBA00022963"/>
    </source>
</evidence>
<dbReference type="Proteomes" id="UP000295124">
    <property type="component" value="Unassembled WGS sequence"/>
</dbReference>
<keyword evidence="2" id="KW-0442">Lipid degradation</keyword>
<keyword evidence="3" id="KW-0443">Lipid metabolism</keyword>
<reference evidence="4 5" key="1">
    <citation type="submission" date="2019-03" db="EMBL/GenBank/DDBJ databases">
        <title>Draft genome sequences of novel Actinobacteria.</title>
        <authorList>
            <person name="Sahin N."/>
            <person name="Ay H."/>
            <person name="Saygin H."/>
        </authorList>
    </citation>
    <scope>NUCLEOTIDE SEQUENCE [LARGE SCALE GENOMIC DNA]</scope>
    <source>
        <strain evidence="4 5">JCM 13523</strain>
    </source>
</reference>
<organism evidence="4 5">
    <name type="scientific">Kribbella antibiotica</name>
    <dbReference type="NCBI Taxonomy" id="190195"/>
    <lineage>
        <taxon>Bacteria</taxon>
        <taxon>Bacillati</taxon>
        <taxon>Actinomycetota</taxon>
        <taxon>Actinomycetes</taxon>
        <taxon>Propionibacteriales</taxon>
        <taxon>Kribbellaceae</taxon>
        <taxon>Kribbella</taxon>
    </lineage>
</organism>